<organism evidence="2 3">
    <name type="scientific">Planktotalea frisia</name>
    <dbReference type="NCBI Taxonomy" id="696762"/>
    <lineage>
        <taxon>Bacteria</taxon>
        <taxon>Pseudomonadati</taxon>
        <taxon>Pseudomonadota</taxon>
        <taxon>Alphaproteobacteria</taxon>
        <taxon>Rhodobacterales</taxon>
        <taxon>Paracoccaceae</taxon>
        <taxon>Planktotalea</taxon>
    </lineage>
</organism>
<evidence type="ECO:0000313" key="2">
    <source>
        <dbReference type="EMBL" id="OJI92393.1"/>
    </source>
</evidence>
<dbReference type="PANTHER" id="PTHR40943">
    <property type="entry name" value="CYTOPLASMIC PROTEIN-RELATED"/>
    <property type="match status" value="1"/>
</dbReference>
<dbReference type="Proteomes" id="UP000184514">
    <property type="component" value="Unassembled WGS sequence"/>
</dbReference>
<dbReference type="EMBL" id="MLCB01000185">
    <property type="protein sequence ID" value="OJI92393.1"/>
    <property type="molecule type" value="Genomic_DNA"/>
</dbReference>
<dbReference type="PANTHER" id="PTHR40943:SF1">
    <property type="entry name" value="CYTOPLASMIC PROTEIN"/>
    <property type="match status" value="1"/>
</dbReference>
<name>A0A1L9NT91_9RHOB</name>
<dbReference type="Gene3D" id="2.60.120.10">
    <property type="entry name" value="Jelly Rolls"/>
    <property type="match status" value="1"/>
</dbReference>
<sequence>MTTLIKFADQSPEAISQDTSGATISGTPEHTVWVHFKGADDSFRAGVWESTAGVFHGPQNDQIEYCYILEGEASIRTNDGKDVIVKAGDGFVMDNGLQPVWTVKEHVKKQWVIVSVPKA</sequence>
<reference evidence="2 3" key="1">
    <citation type="submission" date="2016-10" db="EMBL/GenBank/DDBJ databases">
        <title>Genome sequence of Planktotalea frisia SH6-1.</title>
        <authorList>
            <person name="Poehlein A."/>
            <person name="Bakenhus I."/>
            <person name="Voget S."/>
            <person name="Brinkhoff T."/>
            <person name="Simon M."/>
        </authorList>
    </citation>
    <scope>NUCLEOTIDE SEQUENCE [LARGE SCALE GENOMIC DNA]</scope>
    <source>
        <strain evidence="2 3">SH6-1</strain>
    </source>
</reference>
<dbReference type="InterPro" id="IPR011051">
    <property type="entry name" value="RmlC_Cupin_sf"/>
</dbReference>
<dbReference type="OrthoDB" id="9799053at2"/>
<dbReference type="InterPro" id="IPR014710">
    <property type="entry name" value="RmlC-like_jellyroll"/>
</dbReference>
<dbReference type="AlphaFoldDB" id="A0A1L9NT91"/>
<protein>
    <recommendedName>
        <fullName evidence="1">(S)-ureidoglycine aminohydrolase cupin domain-containing protein</fullName>
    </recommendedName>
</protein>
<evidence type="ECO:0000313" key="3">
    <source>
        <dbReference type="Proteomes" id="UP000184514"/>
    </source>
</evidence>
<feature type="domain" description="(S)-ureidoglycine aminohydrolase cupin" evidence="1">
    <location>
        <begin position="38"/>
        <end position="110"/>
    </location>
</feature>
<keyword evidence="3" id="KW-1185">Reference proteome</keyword>
<dbReference type="InterPro" id="IPR008579">
    <property type="entry name" value="UGlyAH_Cupin_dom"/>
</dbReference>
<proteinExistence type="predicted"/>
<gene>
    <name evidence="2" type="ORF">PFRI_33980</name>
</gene>
<dbReference type="Pfam" id="PF05899">
    <property type="entry name" value="Cupin_3"/>
    <property type="match status" value="1"/>
</dbReference>
<accession>A0A1L9NT91</accession>
<dbReference type="RefSeq" id="WP_072631903.1">
    <property type="nucleotide sequence ID" value="NZ_MLCB01000185.1"/>
</dbReference>
<dbReference type="SUPFAM" id="SSF51182">
    <property type="entry name" value="RmlC-like cupins"/>
    <property type="match status" value="1"/>
</dbReference>
<comment type="caution">
    <text evidence="2">The sequence shown here is derived from an EMBL/GenBank/DDBJ whole genome shotgun (WGS) entry which is preliminary data.</text>
</comment>
<evidence type="ECO:0000259" key="1">
    <source>
        <dbReference type="Pfam" id="PF05899"/>
    </source>
</evidence>